<dbReference type="InterPro" id="IPR004154">
    <property type="entry name" value="Anticodon-bd"/>
</dbReference>
<dbReference type="GO" id="GO:0005524">
    <property type="term" value="F:ATP binding"/>
    <property type="evidence" value="ECO:0007669"/>
    <property type="project" value="UniProtKB-UniRule"/>
</dbReference>
<dbReference type="PROSITE" id="PS50862">
    <property type="entry name" value="AA_TRNA_LIGASE_II"/>
    <property type="match status" value="1"/>
</dbReference>
<feature type="binding site" evidence="10">
    <location>
        <begin position="83"/>
        <end position="85"/>
    </location>
    <ligand>
        <name>L-histidine</name>
        <dbReference type="ChEBI" id="CHEBI:57595"/>
    </ligand>
</feature>
<keyword evidence="4 9" id="KW-0547">Nucleotide-binding</keyword>
<gene>
    <name evidence="9" type="primary">hisS</name>
    <name evidence="12" type="ORF">CR164_04830</name>
</gene>
<dbReference type="PANTHER" id="PTHR43707:SF1">
    <property type="entry name" value="HISTIDINE--TRNA LIGASE, MITOCHONDRIAL-RELATED"/>
    <property type="match status" value="1"/>
</dbReference>
<dbReference type="GO" id="GO:0006427">
    <property type="term" value="P:histidyl-tRNA aminoacylation"/>
    <property type="evidence" value="ECO:0007669"/>
    <property type="project" value="UniProtKB-UniRule"/>
</dbReference>
<feature type="domain" description="Aminoacyl-transfer RNA synthetases class-II family profile" evidence="11">
    <location>
        <begin position="1"/>
        <end position="331"/>
    </location>
</feature>
<comment type="caution">
    <text evidence="12">The sequence shown here is derived from an EMBL/GenBank/DDBJ whole genome shotgun (WGS) entry which is preliminary data.</text>
</comment>
<proteinExistence type="inferred from homology"/>
<evidence type="ECO:0000313" key="12">
    <source>
        <dbReference type="EMBL" id="PWW82333.1"/>
    </source>
</evidence>
<keyword evidence="5 9" id="KW-0067">ATP-binding</keyword>
<comment type="catalytic activity">
    <reaction evidence="8 9">
        <text>tRNA(His) + L-histidine + ATP = L-histidyl-tRNA(His) + AMP + diphosphate + H(+)</text>
        <dbReference type="Rhea" id="RHEA:17313"/>
        <dbReference type="Rhea" id="RHEA-COMP:9665"/>
        <dbReference type="Rhea" id="RHEA-COMP:9689"/>
        <dbReference type="ChEBI" id="CHEBI:15378"/>
        <dbReference type="ChEBI" id="CHEBI:30616"/>
        <dbReference type="ChEBI" id="CHEBI:33019"/>
        <dbReference type="ChEBI" id="CHEBI:57595"/>
        <dbReference type="ChEBI" id="CHEBI:78442"/>
        <dbReference type="ChEBI" id="CHEBI:78527"/>
        <dbReference type="ChEBI" id="CHEBI:456215"/>
        <dbReference type="EC" id="6.1.1.21"/>
    </reaction>
</comment>
<protein>
    <recommendedName>
        <fullName evidence="9">Histidine--tRNA ligase</fullName>
        <ecNumber evidence="9">6.1.1.21</ecNumber>
    </recommendedName>
    <alternativeName>
        <fullName evidence="9">Histidyl-tRNA synthetase</fullName>
        <shortName evidence="9">HisRS</shortName>
    </alternativeName>
</protein>
<dbReference type="SUPFAM" id="SSF55681">
    <property type="entry name" value="Class II aaRS and biotin synthetases"/>
    <property type="match status" value="1"/>
</dbReference>
<dbReference type="SUPFAM" id="SSF52954">
    <property type="entry name" value="Class II aaRS ABD-related"/>
    <property type="match status" value="1"/>
</dbReference>
<dbReference type="InterPro" id="IPR004516">
    <property type="entry name" value="HisRS/HisZ"/>
</dbReference>
<feature type="binding site" evidence="10">
    <location>
        <position position="128"/>
    </location>
    <ligand>
        <name>L-histidine</name>
        <dbReference type="ChEBI" id="CHEBI:57595"/>
    </ligand>
</feature>
<dbReference type="GO" id="GO:0004821">
    <property type="term" value="F:histidine-tRNA ligase activity"/>
    <property type="evidence" value="ECO:0007669"/>
    <property type="project" value="UniProtKB-UniRule"/>
</dbReference>
<organism evidence="12 13">
    <name type="scientific">Prosthecochloris marina</name>
    <dbReference type="NCBI Taxonomy" id="2017681"/>
    <lineage>
        <taxon>Bacteria</taxon>
        <taxon>Pseudomonadati</taxon>
        <taxon>Chlorobiota</taxon>
        <taxon>Chlorobiia</taxon>
        <taxon>Chlorobiales</taxon>
        <taxon>Chlorobiaceae</taxon>
        <taxon>Prosthecochloris</taxon>
    </lineage>
</organism>
<evidence type="ECO:0000256" key="4">
    <source>
        <dbReference type="ARBA" id="ARBA00022741"/>
    </source>
</evidence>
<evidence type="ECO:0000256" key="1">
    <source>
        <dbReference type="ARBA" id="ARBA00008226"/>
    </source>
</evidence>
<dbReference type="Gene3D" id="3.30.930.10">
    <property type="entry name" value="Bira Bifunctional Protein, Domain 2"/>
    <property type="match status" value="1"/>
</dbReference>
<comment type="similarity">
    <text evidence="1 9">Belongs to the class-II aminoacyl-tRNA synthetase family.</text>
</comment>
<evidence type="ECO:0000256" key="7">
    <source>
        <dbReference type="ARBA" id="ARBA00023146"/>
    </source>
</evidence>
<reference evidence="13" key="1">
    <citation type="submission" date="2017-10" db="EMBL/GenBank/DDBJ databases">
        <authorList>
            <person name="Gaisin V.A."/>
            <person name="Rysina M.S."/>
            <person name="Grouzdev D.S."/>
        </authorList>
    </citation>
    <scope>NUCLEOTIDE SEQUENCE [LARGE SCALE GENOMIC DNA]</scope>
    <source>
        <strain evidence="13">V1</strain>
    </source>
</reference>
<evidence type="ECO:0000313" key="13">
    <source>
        <dbReference type="Proteomes" id="UP000246278"/>
    </source>
</evidence>
<dbReference type="Gene3D" id="3.40.50.800">
    <property type="entry name" value="Anticodon-binding domain"/>
    <property type="match status" value="1"/>
</dbReference>
<keyword evidence="7 9" id="KW-0030">Aminoacyl-tRNA synthetase</keyword>
<feature type="binding site" evidence="10">
    <location>
        <position position="132"/>
    </location>
    <ligand>
        <name>L-histidine</name>
        <dbReference type="ChEBI" id="CHEBI:57595"/>
    </ligand>
</feature>
<dbReference type="GO" id="GO:0005737">
    <property type="term" value="C:cytoplasm"/>
    <property type="evidence" value="ECO:0007669"/>
    <property type="project" value="UniProtKB-SubCell"/>
</dbReference>
<accession>A0A317T6N6</accession>
<dbReference type="InterPro" id="IPR033656">
    <property type="entry name" value="HisRS_anticodon"/>
</dbReference>
<dbReference type="PIRSF" id="PIRSF001549">
    <property type="entry name" value="His-tRNA_synth"/>
    <property type="match status" value="1"/>
</dbReference>
<feature type="binding site" evidence="10">
    <location>
        <begin position="263"/>
        <end position="264"/>
    </location>
    <ligand>
        <name>L-histidine</name>
        <dbReference type="ChEBI" id="CHEBI:57595"/>
    </ligand>
</feature>
<dbReference type="PANTHER" id="PTHR43707">
    <property type="entry name" value="HISTIDYL-TRNA SYNTHETASE"/>
    <property type="match status" value="1"/>
</dbReference>
<dbReference type="InterPro" id="IPR045864">
    <property type="entry name" value="aa-tRNA-synth_II/BPL/LPL"/>
</dbReference>
<dbReference type="InterPro" id="IPR036621">
    <property type="entry name" value="Anticodon-bd_dom_sf"/>
</dbReference>
<dbReference type="HAMAP" id="MF_00127">
    <property type="entry name" value="His_tRNA_synth"/>
    <property type="match status" value="1"/>
</dbReference>
<dbReference type="InterPro" id="IPR015807">
    <property type="entry name" value="His-tRNA-ligase"/>
</dbReference>
<evidence type="ECO:0000256" key="2">
    <source>
        <dbReference type="ARBA" id="ARBA00011738"/>
    </source>
</evidence>
<dbReference type="EC" id="6.1.1.21" evidence="9"/>
<evidence type="ECO:0000256" key="8">
    <source>
        <dbReference type="ARBA" id="ARBA00047639"/>
    </source>
</evidence>
<evidence type="ECO:0000259" key="11">
    <source>
        <dbReference type="PROSITE" id="PS50862"/>
    </source>
</evidence>
<dbReference type="NCBIfam" id="TIGR00442">
    <property type="entry name" value="hisS"/>
    <property type="match status" value="1"/>
</dbReference>
<dbReference type="Pfam" id="PF03129">
    <property type="entry name" value="HGTP_anticodon"/>
    <property type="match status" value="1"/>
</dbReference>
<dbReference type="Proteomes" id="UP000246278">
    <property type="component" value="Unassembled WGS sequence"/>
</dbReference>
<keyword evidence="6 9" id="KW-0648">Protein biosynthesis</keyword>
<evidence type="ECO:0000256" key="9">
    <source>
        <dbReference type="HAMAP-Rule" id="MF_00127"/>
    </source>
</evidence>
<evidence type="ECO:0000256" key="3">
    <source>
        <dbReference type="ARBA" id="ARBA00022598"/>
    </source>
</evidence>
<dbReference type="EMBL" id="PDNZ01000003">
    <property type="protein sequence ID" value="PWW82333.1"/>
    <property type="molecule type" value="Genomic_DNA"/>
</dbReference>
<evidence type="ECO:0000256" key="5">
    <source>
        <dbReference type="ARBA" id="ARBA00022840"/>
    </source>
</evidence>
<dbReference type="RefSeq" id="WP_110022806.1">
    <property type="nucleotide sequence ID" value="NZ_PDNZ01000003.1"/>
</dbReference>
<dbReference type="AlphaFoldDB" id="A0A317T6N6"/>
<comment type="subcellular location">
    <subcellularLocation>
        <location evidence="9">Cytoplasm</location>
    </subcellularLocation>
</comment>
<feature type="binding site" evidence="10">
    <location>
        <position position="259"/>
    </location>
    <ligand>
        <name>L-histidine</name>
        <dbReference type="ChEBI" id="CHEBI:57595"/>
    </ligand>
</feature>
<feature type="binding site" evidence="10">
    <location>
        <position position="114"/>
    </location>
    <ligand>
        <name>L-histidine</name>
        <dbReference type="ChEBI" id="CHEBI:57595"/>
    </ligand>
</feature>
<keyword evidence="9" id="KW-0963">Cytoplasm</keyword>
<keyword evidence="13" id="KW-1185">Reference proteome</keyword>
<dbReference type="CDD" id="cd00773">
    <property type="entry name" value="HisRS-like_core"/>
    <property type="match status" value="1"/>
</dbReference>
<name>A0A317T6N6_9CHLB</name>
<dbReference type="Pfam" id="PF13393">
    <property type="entry name" value="tRNA-synt_His"/>
    <property type="match status" value="1"/>
</dbReference>
<dbReference type="InterPro" id="IPR041715">
    <property type="entry name" value="HisRS-like_core"/>
</dbReference>
<evidence type="ECO:0000256" key="10">
    <source>
        <dbReference type="PIRSR" id="PIRSR001549-1"/>
    </source>
</evidence>
<dbReference type="OrthoDB" id="9800814at2"/>
<dbReference type="CDD" id="cd00859">
    <property type="entry name" value="HisRS_anticodon"/>
    <property type="match status" value="1"/>
</dbReference>
<sequence length="432" mass="48346">MSQYRAVKGTRDIFPGEISSWNHIEKVIHRVAGLYGFHEIRTPVFEYTELFQRSIGATTDIVGKEMFTFRPEEKGRSITLRPEMTAGVMRAFIQGNLAATSPVHKLYYIAELFRKERPQAGRQRQFSQFGAELIGVSSPEAVAEVIGMMMQVFADLGVTGLRLRMNSLGDVKDRMHYIKALREYLEPLSALLDEHSRERLDKNPLRILDSKNPEIQAIIADAPRLHDFLGASAIDDFEKVLHYLDEKDLSYVIDPLLVRGLDYYCHTAFEVTSSELGAQDAIGGGGQYDGLAKQLGCKSDIPAVGFAVGLERLLITMEKQGLLAHVTSERPQVYVVLQSHELVAHAVGICDALRKSGIRSIMDLAGRSMKAQMREANKMSAAYALFVGQDEIQNQVFGLKNLVTSEQDFLSIQQIIERLEPFSESSQKTSDE</sequence>
<evidence type="ECO:0000256" key="6">
    <source>
        <dbReference type="ARBA" id="ARBA00022917"/>
    </source>
</evidence>
<dbReference type="InterPro" id="IPR006195">
    <property type="entry name" value="aa-tRNA-synth_II"/>
</dbReference>
<comment type="subunit">
    <text evidence="2 9">Homodimer.</text>
</comment>
<keyword evidence="3 9" id="KW-0436">Ligase</keyword>